<organism evidence="1 2">
    <name type="scientific">Dokdonia genika</name>
    <dbReference type="NCBI Taxonomy" id="308113"/>
    <lineage>
        <taxon>Bacteria</taxon>
        <taxon>Pseudomonadati</taxon>
        <taxon>Bacteroidota</taxon>
        <taxon>Flavobacteriia</taxon>
        <taxon>Flavobacteriales</taxon>
        <taxon>Flavobacteriaceae</taxon>
        <taxon>Dokdonia</taxon>
    </lineage>
</organism>
<accession>A0ABV9LD21</accession>
<evidence type="ECO:0008006" key="3">
    <source>
        <dbReference type="Google" id="ProtNLM"/>
    </source>
</evidence>
<protein>
    <recommendedName>
        <fullName evidence="3">GIY-YIG domain-containing protein</fullName>
    </recommendedName>
</protein>
<reference evidence="2" key="1">
    <citation type="journal article" date="2019" name="Int. J. Syst. Evol. Microbiol.">
        <title>The Global Catalogue of Microorganisms (GCM) 10K type strain sequencing project: providing services to taxonomists for standard genome sequencing and annotation.</title>
        <authorList>
            <consortium name="The Broad Institute Genomics Platform"/>
            <consortium name="The Broad Institute Genome Sequencing Center for Infectious Disease"/>
            <person name="Wu L."/>
            <person name="Ma J."/>
        </authorList>
    </citation>
    <scope>NUCLEOTIDE SEQUENCE [LARGE SCALE GENOMIC DNA]</scope>
    <source>
        <strain evidence="2">CGMCC 4.7427</strain>
    </source>
</reference>
<dbReference type="EMBL" id="JBHSHB010000024">
    <property type="protein sequence ID" value="MFC4691282.1"/>
    <property type="molecule type" value="Genomic_DNA"/>
</dbReference>
<gene>
    <name evidence="1" type="ORF">ACFO5T_12660</name>
</gene>
<sequence length="165" mass="18750">MNFNNRKEIEKHGFKGFKTVAELWLDKSHIPKIKGVYMVIDPNFEKTEFLTKGVGGFFKGKDPNVAVSELKFNLVPNSQVVYIGKAGSPTGIATLNSRLGQYLRFGETKNVGHWGGRYIWQIKNHSGLIFCWKPTPTDDPREIEKQLLSKYIKDFGKRPFANLTG</sequence>
<name>A0ABV9LD21_9FLAO</name>
<comment type="caution">
    <text evidence="1">The sequence shown here is derived from an EMBL/GenBank/DDBJ whole genome shotgun (WGS) entry which is preliminary data.</text>
</comment>
<dbReference type="RefSeq" id="WP_380034970.1">
    <property type="nucleotide sequence ID" value="NZ_JBHSHB010000024.1"/>
</dbReference>
<evidence type="ECO:0000313" key="1">
    <source>
        <dbReference type="EMBL" id="MFC4691282.1"/>
    </source>
</evidence>
<dbReference type="Proteomes" id="UP001595878">
    <property type="component" value="Unassembled WGS sequence"/>
</dbReference>
<proteinExistence type="predicted"/>
<keyword evidence="2" id="KW-1185">Reference proteome</keyword>
<evidence type="ECO:0000313" key="2">
    <source>
        <dbReference type="Proteomes" id="UP001595878"/>
    </source>
</evidence>